<reference evidence="2 3" key="1">
    <citation type="submission" date="2016-11" db="EMBL/GenBank/DDBJ databases">
        <title>Complete genome sequencing of Virgibacillus halodenitrificans PDB-F2.</title>
        <authorList>
            <person name="Sun Z."/>
            <person name="Zhou Y."/>
            <person name="Li H."/>
        </authorList>
    </citation>
    <scope>NUCLEOTIDE SEQUENCE [LARGE SCALE GENOMIC DNA]</scope>
    <source>
        <strain evidence="2 3">PDB-F2</strain>
    </source>
</reference>
<dbReference type="AlphaFoldDB" id="A0AAC9IYC5"/>
<proteinExistence type="predicted"/>
<dbReference type="RefSeq" id="WP_071648676.1">
    <property type="nucleotide sequence ID" value="NZ_CP017962.1"/>
</dbReference>
<dbReference type="EMBL" id="CP017962">
    <property type="protein sequence ID" value="APC47818.1"/>
    <property type="molecule type" value="Genomic_DNA"/>
</dbReference>
<sequence>MKNFIIFSGSFLALFFLLQIVSGMLLTFLYTPDVEGAWKSSALLSGETTLYGVGPFLLSLLSALIAALMAYGVMRKIRKNDQSR</sequence>
<evidence type="ECO:0000256" key="1">
    <source>
        <dbReference type="SAM" id="Phobius"/>
    </source>
</evidence>
<gene>
    <name evidence="2" type="ORF">BME96_06370</name>
</gene>
<organism evidence="2 3">
    <name type="scientific">Virgibacillus halodenitrificans</name>
    <name type="common">Bacillus halodenitrificans</name>
    <dbReference type="NCBI Taxonomy" id="1482"/>
    <lineage>
        <taxon>Bacteria</taxon>
        <taxon>Bacillati</taxon>
        <taxon>Bacillota</taxon>
        <taxon>Bacilli</taxon>
        <taxon>Bacillales</taxon>
        <taxon>Bacillaceae</taxon>
        <taxon>Virgibacillus</taxon>
    </lineage>
</organism>
<keyword evidence="1" id="KW-1133">Transmembrane helix</keyword>
<keyword evidence="1" id="KW-0472">Membrane</keyword>
<feature type="transmembrane region" description="Helical" evidence="1">
    <location>
        <begin position="50"/>
        <end position="74"/>
    </location>
</feature>
<accession>A0AAC9IYC5</accession>
<dbReference type="InterPro" id="IPR027387">
    <property type="entry name" value="Cytb/b6-like_sf"/>
</dbReference>
<protein>
    <submittedName>
        <fullName evidence="2">Uncharacterized protein</fullName>
    </submittedName>
</protein>
<dbReference type="Proteomes" id="UP000182945">
    <property type="component" value="Chromosome"/>
</dbReference>
<dbReference type="InterPro" id="IPR016174">
    <property type="entry name" value="Di-haem_cyt_TM"/>
</dbReference>
<dbReference type="SUPFAM" id="SSF81342">
    <property type="entry name" value="Transmembrane di-heme cytochromes"/>
    <property type="match status" value="1"/>
</dbReference>
<dbReference type="Gene3D" id="1.20.810.10">
    <property type="entry name" value="Cytochrome Bc1 Complex, Chain C"/>
    <property type="match status" value="1"/>
</dbReference>
<evidence type="ECO:0000313" key="3">
    <source>
        <dbReference type="Proteomes" id="UP000182945"/>
    </source>
</evidence>
<dbReference type="GO" id="GO:0022904">
    <property type="term" value="P:respiratory electron transport chain"/>
    <property type="evidence" value="ECO:0007669"/>
    <property type="project" value="InterPro"/>
</dbReference>
<keyword evidence="1" id="KW-0812">Transmembrane</keyword>
<feature type="transmembrane region" description="Helical" evidence="1">
    <location>
        <begin position="12"/>
        <end position="30"/>
    </location>
</feature>
<dbReference type="GO" id="GO:0016020">
    <property type="term" value="C:membrane"/>
    <property type="evidence" value="ECO:0007669"/>
    <property type="project" value="InterPro"/>
</dbReference>
<dbReference type="KEGG" id="vhl:BME96_06370"/>
<evidence type="ECO:0000313" key="2">
    <source>
        <dbReference type="EMBL" id="APC47818.1"/>
    </source>
</evidence>
<name>A0AAC9IYC5_VIRHA</name>
<dbReference type="GeneID" id="71514006"/>